<dbReference type="SUPFAM" id="SSF74653">
    <property type="entry name" value="TolA/TonB C-terminal domain"/>
    <property type="match status" value="1"/>
</dbReference>
<dbReference type="Gene3D" id="3.30.1150.10">
    <property type="match status" value="1"/>
</dbReference>
<gene>
    <name evidence="2" type="ORF">BC962_0869</name>
</gene>
<dbReference type="AlphaFoldDB" id="A0A495PZE2"/>
<dbReference type="Pfam" id="PF03544">
    <property type="entry name" value="TonB_C"/>
    <property type="match status" value="1"/>
</dbReference>
<protein>
    <submittedName>
        <fullName evidence="2">Outer membrane transport energization protein TonB</fullName>
    </submittedName>
</protein>
<accession>A0A495PZE2</accession>
<evidence type="ECO:0000259" key="1">
    <source>
        <dbReference type="Pfam" id="PF03544"/>
    </source>
</evidence>
<dbReference type="InterPro" id="IPR037682">
    <property type="entry name" value="TonB_C"/>
</dbReference>
<feature type="domain" description="TonB C-terminal" evidence="1">
    <location>
        <begin position="125"/>
        <end position="186"/>
    </location>
</feature>
<evidence type="ECO:0000313" key="2">
    <source>
        <dbReference type="EMBL" id="RKS55895.1"/>
    </source>
</evidence>
<keyword evidence="3" id="KW-1185">Reference proteome</keyword>
<reference evidence="2 3" key="1">
    <citation type="submission" date="2018-10" db="EMBL/GenBank/DDBJ databases">
        <title>Genomic Encyclopedia of Archaeal and Bacterial Type Strains, Phase II (KMG-II): from individual species to whole genera.</title>
        <authorList>
            <person name="Goeker M."/>
        </authorList>
    </citation>
    <scope>NUCLEOTIDE SEQUENCE [LARGE SCALE GENOMIC DNA]</scope>
    <source>
        <strain evidence="2 3">DSM 19839</strain>
    </source>
</reference>
<proteinExistence type="predicted"/>
<dbReference type="Proteomes" id="UP000276282">
    <property type="component" value="Unassembled WGS sequence"/>
</dbReference>
<name>A0A495PZE2_9FLAO</name>
<sequence>MIAKIISMLQILISRATSNIKCFRALQLILVTLLIVSCGVKTSTKNESSPVKTETVIADEIDINSKDLETFPFAVIDNVPVYPGCESYTSNEEQMLCFSRKIEEFAMLNFNTGLAQELKLTGVNRIIILFKIDKQGDVTDIKVRAPHPKLEEEARRVIQKLPKMTPGKQKGKAAGVMYSLPIVFEIHTVNK</sequence>
<dbReference type="EMBL" id="RBLG01000001">
    <property type="protein sequence ID" value="RKS55895.1"/>
    <property type="molecule type" value="Genomic_DNA"/>
</dbReference>
<comment type="caution">
    <text evidence="2">The sequence shown here is derived from an EMBL/GenBank/DDBJ whole genome shotgun (WGS) entry which is preliminary data.</text>
</comment>
<organism evidence="2 3">
    <name type="scientific">Gillisia mitskevichiae</name>
    <dbReference type="NCBI Taxonomy" id="270921"/>
    <lineage>
        <taxon>Bacteria</taxon>
        <taxon>Pseudomonadati</taxon>
        <taxon>Bacteroidota</taxon>
        <taxon>Flavobacteriia</taxon>
        <taxon>Flavobacteriales</taxon>
        <taxon>Flavobacteriaceae</taxon>
        <taxon>Gillisia</taxon>
    </lineage>
</organism>
<evidence type="ECO:0000313" key="3">
    <source>
        <dbReference type="Proteomes" id="UP000276282"/>
    </source>
</evidence>
<dbReference type="GO" id="GO:0055085">
    <property type="term" value="P:transmembrane transport"/>
    <property type="evidence" value="ECO:0007669"/>
    <property type="project" value="InterPro"/>
</dbReference>